<dbReference type="EMBL" id="JANUGW010000021">
    <property type="protein sequence ID" value="MCS0584374.1"/>
    <property type="molecule type" value="Genomic_DNA"/>
</dbReference>
<organism evidence="3 4">
    <name type="scientific">Massilia pinisoli</name>
    <dbReference type="NCBI Taxonomy" id="1772194"/>
    <lineage>
        <taxon>Bacteria</taxon>
        <taxon>Pseudomonadati</taxon>
        <taxon>Pseudomonadota</taxon>
        <taxon>Betaproteobacteria</taxon>
        <taxon>Burkholderiales</taxon>
        <taxon>Oxalobacteraceae</taxon>
        <taxon>Telluria group</taxon>
        <taxon>Massilia</taxon>
    </lineage>
</organism>
<evidence type="ECO:0000313" key="4">
    <source>
        <dbReference type="Proteomes" id="UP001204151"/>
    </source>
</evidence>
<gene>
    <name evidence="3" type="ORF">NX784_22540</name>
</gene>
<dbReference type="PANTHER" id="PTHR38599:SF1">
    <property type="entry name" value="CUPIN DOMAIN PROTEIN (AFU_ORTHOLOGUE AFUA_3G13620)"/>
    <property type="match status" value="1"/>
</dbReference>
<dbReference type="InterPro" id="IPR013096">
    <property type="entry name" value="Cupin_2"/>
</dbReference>
<keyword evidence="4" id="KW-1185">Reference proteome</keyword>
<feature type="signal peptide" evidence="1">
    <location>
        <begin position="1"/>
        <end position="22"/>
    </location>
</feature>
<dbReference type="Proteomes" id="UP001204151">
    <property type="component" value="Unassembled WGS sequence"/>
</dbReference>
<dbReference type="InterPro" id="IPR011051">
    <property type="entry name" value="RmlC_Cupin_sf"/>
</dbReference>
<dbReference type="PANTHER" id="PTHR38599">
    <property type="entry name" value="CUPIN DOMAIN PROTEIN (AFU_ORTHOLOGUE AFUA_3G13620)"/>
    <property type="match status" value="1"/>
</dbReference>
<feature type="domain" description="Cupin type-2" evidence="2">
    <location>
        <begin position="49"/>
        <end position="110"/>
    </location>
</feature>
<comment type="caution">
    <text evidence="3">The sequence shown here is derived from an EMBL/GenBank/DDBJ whole genome shotgun (WGS) entry which is preliminary data.</text>
</comment>
<dbReference type="RefSeq" id="WP_258818935.1">
    <property type="nucleotide sequence ID" value="NZ_JANUGW010000021.1"/>
</dbReference>
<dbReference type="Gene3D" id="2.60.120.10">
    <property type="entry name" value="Jelly Rolls"/>
    <property type="match status" value="1"/>
</dbReference>
<feature type="chain" id="PRO_5047060313" evidence="1">
    <location>
        <begin position="23"/>
        <end position="131"/>
    </location>
</feature>
<reference evidence="3 4" key="1">
    <citation type="submission" date="2022-08" db="EMBL/GenBank/DDBJ databases">
        <title>Reclassification of Massilia species as members of the genera Telluria, Duganella, Pseudoduganella, Mokoshia gen. nov. and Zemynaea gen. nov. using orthogonal and non-orthogonal genome-based approaches.</title>
        <authorList>
            <person name="Bowman J.P."/>
        </authorList>
    </citation>
    <scope>NUCLEOTIDE SEQUENCE [LARGE SCALE GENOMIC DNA]</scope>
    <source>
        <strain evidence="3 4">JCM 31316</strain>
    </source>
</reference>
<dbReference type="CDD" id="cd02235">
    <property type="entry name" value="cupin_BLL4011-like"/>
    <property type="match status" value="1"/>
</dbReference>
<evidence type="ECO:0000313" key="3">
    <source>
        <dbReference type="EMBL" id="MCS0584374.1"/>
    </source>
</evidence>
<protein>
    <submittedName>
        <fullName evidence="3">Cupin domain-containing protein</fullName>
    </submittedName>
</protein>
<evidence type="ECO:0000259" key="2">
    <source>
        <dbReference type="Pfam" id="PF07883"/>
    </source>
</evidence>
<dbReference type="SUPFAM" id="SSF51182">
    <property type="entry name" value="RmlC-like cupins"/>
    <property type="match status" value="1"/>
</dbReference>
<dbReference type="Pfam" id="PF07883">
    <property type="entry name" value="Cupin_2"/>
    <property type="match status" value="1"/>
</dbReference>
<accession>A0ABT1ZXN7</accession>
<name>A0ABT1ZXN7_9BURK</name>
<proteinExistence type="predicted"/>
<sequence length="131" mass="13662">MASSTVKALFLLALALPGAALWAQVAGVRRTDLLRHDTAVPGREVVEVRVEVDPGHGVPRHTHPGDEVLYVVEGTLEYLPDGQAPVLLKAGQSVFIPAGTVHAARNPGSGAGAGIATYFVEKGKPLITPVK</sequence>
<dbReference type="InterPro" id="IPR014710">
    <property type="entry name" value="RmlC-like_jellyroll"/>
</dbReference>
<keyword evidence="1" id="KW-0732">Signal</keyword>
<evidence type="ECO:0000256" key="1">
    <source>
        <dbReference type="SAM" id="SignalP"/>
    </source>
</evidence>